<accession>A0A193LF69</accession>
<dbReference type="GO" id="GO:0016887">
    <property type="term" value="F:ATP hydrolysis activity"/>
    <property type="evidence" value="ECO:0007669"/>
    <property type="project" value="InterPro"/>
</dbReference>
<evidence type="ECO:0000259" key="3">
    <source>
        <dbReference type="PROSITE" id="PS50893"/>
    </source>
</evidence>
<dbReference type="PROSITE" id="PS50893">
    <property type="entry name" value="ABC_TRANSPORTER_2"/>
    <property type="match status" value="1"/>
</dbReference>
<dbReference type="PROSITE" id="PS00211">
    <property type="entry name" value="ABC_TRANSPORTER_1"/>
    <property type="match status" value="1"/>
</dbReference>
<dbReference type="PANTHER" id="PTHR43582">
    <property type="entry name" value="LINEARMYCIN RESISTANCE ATP-BINDING PROTEIN LNRL"/>
    <property type="match status" value="1"/>
</dbReference>
<protein>
    <recommendedName>
        <fullName evidence="3">ABC transporter domain-containing protein</fullName>
    </recommendedName>
</protein>
<dbReference type="GO" id="GO:0005524">
    <property type="term" value="F:ATP binding"/>
    <property type="evidence" value="ECO:0007669"/>
    <property type="project" value="UniProtKB-KW"/>
</dbReference>
<gene>
    <name evidence="4" type="ORF">BA177_07995</name>
</gene>
<dbReference type="AlphaFoldDB" id="A0A193LF69"/>
<dbReference type="PANTHER" id="PTHR43582:SF2">
    <property type="entry name" value="LINEARMYCIN RESISTANCE ATP-BINDING PROTEIN LNRL"/>
    <property type="match status" value="1"/>
</dbReference>
<dbReference type="InterPro" id="IPR017871">
    <property type="entry name" value="ABC_transporter-like_CS"/>
</dbReference>
<sequence length="318" mass="34161">MNSTVLIVENLGKSYGDVLAVDGVSFRAERGSVFGLLGPNGAGKSTTINCISGLLPPSSGRASINGADIVNAAKAAKQSLGVVPQDLALYDDLSAIDNLRFWGQAYGLRGSELDERVKTVLTYIGLGDRARDLPKTFSGGMKRRLNFGCAVVHRPAVLLLDEPTVGVDPQSRSRLFELVESERANGACIVYTTHYMEEAERLCDSVAIIDNGQLIAQGTVAALREQLDARDVLQLSGNFDTEKCTRAINDLQAGALDKLQIVSHDEGSLVLSLPDASQHLSSIFQVLDNSGATIAETSLRRPNLETLFMLLTGKELRE</sequence>
<dbReference type="InterPro" id="IPR003439">
    <property type="entry name" value="ABC_transporter-like_ATP-bd"/>
</dbReference>
<dbReference type="EMBL" id="CP016268">
    <property type="protein sequence ID" value="ANO51152.1"/>
    <property type="molecule type" value="Genomic_DNA"/>
</dbReference>
<dbReference type="Gene3D" id="3.40.50.300">
    <property type="entry name" value="P-loop containing nucleotide triphosphate hydrolases"/>
    <property type="match status" value="1"/>
</dbReference>
<dbReference type="InterPro" id="IPR003593">
    <property type="entry name" value="AAA+_ATPase"/>
</dbReference>
<keyword evidence="2" id="KW-0067">ATP-binding</keyword>
<dbReference type="RefSeq" id="WP_068615187.1">
    <property type="nucleotide sequence ID" value="NZ_CP016268.1"/>
</dbReference>
<proteinExistence type="predicted"/>
<feature type="domain" description="ABC transporter" evidence="3">
    <location>
        <begin position="6"/>
        <end position="236"/>
    </location>
</feature>
<dbReference type="OrthoDB" id="9781337at2"/>
<dbReference type="Proteomes" id="UP000092695">
    <property type="component" value="Chromosome"/>
</dbReference>
<keyword evidence="5" id="KW-1185">Reference proteome</keyword>
<evidence type="ECO:0000256" key="1">
    <source>
        <dbReference type="ARBA" id="ARBA00022741"/>
    </source>
</evidence>
<evidence type="ECO:0000256" key="2">
    <source>
        <dbReference type="ARBA" id="ARBA00022840"/>
    </source>
</evidence>
<dbReference type="STRING" id="1548547.BA177_07995"/>
<dbReference type="KEGG" id="woc:BA177_07995"/>
<reference evidence="4 5" key="1">
    <citation type="submission" date="2016-06" db="EMBL/GenBank/DDBJ databases">
        <title>Complete genome sequence of a deep-branching marine Gamma Proteobacterium Woeseia oceani type strain XK5.</title>
        <authorList>
            <person name="Mu D."/>
            <person name="Du Z."/>
        </authorList>
    </citation>
    <scope>NUCLEOTIDE SEQUENCE [LARGE SCALE GENOMIC DNA]</scope>
    <source>
        <strain evidence="4 5">XK5</strain>
    </source>
</reference>
<name>A0A193LF69_9GAMM</name>
<dbReference type="InterPro" id="IPR027417">
    <property type="entry name" value="P-loop_NTPase"/>
</dbReference>
<dbReference type="Pfam" id="PF00005">
    <property type="entry name" value="ABC_tran"/>
    <property type="match status" value="1"/>
</dbReference>
<dbReference type="SMART" id="SM00382">
    <property type="entry name" value="AAA"/>
    <property type="match status" value="1"/>
</dbReference>
<evidence type="ECO:0000313" key="4">
    <source>
        <dbReference type="EMBL" id="ANO51152.1"/>
    </source>
</evidence>
<dbReference type="SUPFAM" id="SSF52540">
    <property type="entry name" value="P-loop containing nucleoside triphosphate hydrolases"/>
    <property type="match status" value="1"/>
</dbReference>
<organism evidence="4 5">
    <name type="scientific">Woeseia oceani</name>
    <dbReference type="NCBI Taxonomy" id="1548547"/>
    <lineage>
        <taxon>Bacteria</taxon>
        <taxon>Pseudomonadati</taxon>
        <taxon>Pseudomonadota</taxon>
        <taxon>Gammaproteobacteria</taxon>
        <taxon>Woeseiales</taxon>
        <taxon>Woeseiaceae</taxon>
        <taxon>Woeseia</taxon>
    </lineage>
</organism>
<keyword evidence="1" id="KW-0547">Nucleotide-binding</keyword>
<evidence type="ECO:0000313" key="5">
    <source>
        <dbReference type="Proteomes" id="UP000092695"/>
    </source>
</evidence>